<protein>
    <submittedName>
        <fullName evidence="2">TRAG family protein</fullName>
    </submittedName>
</protein>
<name>A0A926E761_9FIRM</name>
<proteinExistence type="predicted"/>
<keyword evidence="1" id="KW-0812">Transmembrane</keyword>
<keyword evidence="3" id="KW-1185">Reference proteome</keyword>
<evidence type="ECO:0000256" key="1">
    <source>
        <dbReference type="SAM" id="Phobius"/>
    </source>
</evidence>
<organism evidence="2 3">
    <name type="scientific">Fumia xinanensis</name>
    <dbReference type="NCBI Taxonomy" id="2763659"/>
    <lineage>
        <taxon>Bacteria</taxon>
        <taxon>Bacillati</taxon>
        <taxon>Bacillota</taxon>
        <taxon>Clostridia</taxon>
        <taxon>Eubacteriales</taxon>
        <taxon>Oscillospiraceae</taxon>
        <taxon>Fumia</taxon>
    </lineage>
</organism>
<dbReference type="Proteomes" id="UP000610760">
    <property type="component" value="Unassembled WGS sequence"/>
</dbReference>
<dbReference type="AlphaFoldDB" id="A0A926E761"/>
<feature type="transmembrane region" description="Helical" evidence="1">
    <location>
        <begin position="58"/>
        <end position="77"/>
    </location>
</feature>
<reference evidence="2" key="1">
    <citation type="submission" date="2020-08" db="EMBL/GenBank/DDBJ databases">
        <title>Genome public.</title>
        <authorList>
            <person name="Liu C."/>
            <person name="Sun Q."/>
        </authorList>
    </citation>
    <scope>NUCLEOTIDE SEQUENCE</scope>
    <source>
        <strain evidence="2">NSJ-33</strain>
    </source>
</reference>
<evidence type="ECO:0000313" key="2">
    <source>
        <dbReference type="EMBL" id="MBC8560765.1"/>
    </source>
</evidence>
<dbReference type="PROSITE" id="PS51257">
    <property type="entry name" value="PROKAR_LIPOPROTEIN"/>
    <property type="match status" value="1"/>
</dbReference>
<keyword evidence="1" id="KW-1133">Transmembrane helix</keyword>
<comment type="caution">
    <text evidence="2">The sequence shown here is derived from an EMBL/GenBank/DDBJ whole genome shotgun (WGS) entry which is preliminary data.</text>
</comment>
<dbReference type="RefSeq" id="WP_249296034.1">
    <property type="nucleotide sequence ID" value="NZ_JACRSV010000004.1"/>
</dbReference>
<keyword evidence="1" id="KW-0472">Membrane</keyword>
<gene>
    <name evidence="2" type="ORF">H8710_11890</name>
</gene>
<dbReference type="EMBL" id="JACRSV010000004">
    <property type="protein sequence ID" value="MBC8560765.1"/>
    <property type="molecule type" value="Genomic_DNA"/>
</dbReference>
<sequence length="153" mass="17612">MKIKQKLLVCALIFLGGCVLNLFFSTALHGLLSHTSPRLIFQPVGYCLKSLVTNKQHFLLFLCIQGFFLILAVLFFTTNLYPYQSDLEEITPDIQTPRAVGQYQHGSARWLTDTEKDRAFHSFILDPHDKFVKSLIDSGYEDIDFLKHQKEDE</sequence>
<accession>A0A926E761</accession>
<evidence type="ECO:0000313" key="3">
    <source>
        <dbReference type="Proteomes" id="UP000610760"/>
    </source>
</evidence>
<feature type="transmembrane region" description="Helical" evidence="1">
    <location>
        <begin position="7"/>
        <end position="32"/>
    </location>
</feature>